<evidence type="ECO:0000256" key="8">
    <source>
        <dbReference type="ARBA" id="ARBA00023004"/>
    </source>
</evidence>
<accession>G7H4Y9</accession>
<organism evidence="13 14">
    <name type="scientific">Gordonia araii NBRC 100433</name>
    <dbReference type="NCBI Taxonomy" id="1073574"/>
    <lineage>
        <taxon>Bacteria</taxon>
        <taxon>Bacillati</taxon>
        <taxon>Actinomycetota</taxon>
        <taxon>Actinomycetes</taxon>
        <taxon>Mycobacteriales</taxon>
        <taxon>Gordoniaceae</taxon>
        <taxon>Gordonia</taxon>
    </lineage>
</organism>
<dbReference type="GO" id="GO:0046872">
    <property type="term" value="F:metal ion binding"/>
    <property type="evidence" value="ECO:0007669"/>
    <property type="project" value="UniProtKB-KW"/>
</dbReference>
<evidence type="ECO:0000313" key="14">
    <source>
        <dbReference type="Proteomes" id="UP000035088"/>
    </source>
</evidence>
<evidence type="ECO:0000256" key="4">
    <source>
        <dbReference type="ARBA" id="ARBA00022516"/>
    </source>
</evidence>
<feature type="binding site" evidence="11">
    <location>
        <position position="209"/>
    </location>
    <ligand>
        <name>Fe cation</name>
        <dbReference type="ChEBI" id="CHEBI:24875"/>
        <label>2</label>
    </ligand>
</feature>
<sequence length="342" mass="39200">MTSLTEKMRGGDLLRELEPIAAREVDRHMKAAVDWMPHDYVPWDAGRNFAFLGGEDWDPSQSELSETAKAAMITNLLTEDNLPSYHRVIAENFSLDDAWGFWVGRWTAEEARHSIVMRDYLVVTRGVDPVELENTRMVHMTHGYDPLDHAREVHKLEPSFHQNTAFEMLLSVTYVSFQELATRVSHRNTGKACGDPIADRMLQRVAADENLHMMFYRNIVSAALDVVPDLAMAAIHSIVSNFAMPGATMPNFRRNAVLIAKDGIYDLPQHRTEVLKPVLRKWRIFERDDFGPVGQYYRDELATFLAELDVKVDKFEEARERALQRMQAKADRDRAKRAEAGR</sequence>
<comment type="similarity">
    <text evidence="2">Belongs to the fatty acid desaturase type 2 family.</text>
</comment>
<dbReference type="PIRSF" id="PIRSF000346">
    <property type="entry name" value="Dlt9_acylACP_des"/>
    <property type="match status" value="1"/>
</dbReference>
<dbReference type="Gene3D" id="1.10.620.20">
    <property type="entry name" value="Ribonucleotide Reductase, subunit A"/>
    <property type="match status" value="1"/>
</dbReference>
<dbReference type="GO" id="GO:0006633">
    <property type="term" value="P:fatty acid biosynthetic process"/>
    <property type="evidence" value="ECO:0007669"/>
    <property type="project" value="UniProtKB-KW"/>
</dbReference>
<dbReference type="InterPro" id="IPR009078">
    <property type="entry name" value="Ferritin-like_SF"/>
</dbReference>
<keyword evidence="12" id="KW-0175">Coiled coil</keyword>
<keyword evidence="5 11" id="KW-0479">Metal-binding</keyword>
<name>G7H4Y9_9ACTN</name>
<keyword evidence="8 11" id="KW-0408">Iron</keyword>
<comment type="cofactor">
    <cofactor evidence="11">
        <name>Fe cation</name>
        <dbReference type="ChEBI" id="CHEBI:24875"/>
    </cofactor>
    <text evidence="11">Binds 2 iron ions per subunit.</text>
</comment>
<feature type="binding site" evidence="11">
    <location>
        <position position="110"/>
    </location>
    <ligand>
        <name>Fe cation</name>
        <dbReference type="ChEBI" id="CHEBI:24875"/>
        <label>2</label>
    </ligand>
</feature>
<proteinExistence type="inferred from homology"/>
<dbReference type="EMBL" id="BAEE01000063">
    <property type="protein sequence ID" value="GAB10914.1"/>
    <property type="molecule type" value="Genomic_DNA"/>
</dbReference>
<dbReference type="CDD" id="cd01050">
    <property type="entry name" value="Acyl_ACP_Desat"/>
    <property type="match status" value="1"/>
</dbReference>
<dbReference type="GO" id="GO:0005829">
    <property type="term" value="C:cytosol"/>
    <property type="evidence" value="ECO:0007669"/>
    <property type="project" value="TreeGrafter"/>
</dbReference>
<keyword evidence="6" id="KW-0276">Fatty acid metabolism</keyword>
<comment type="caution">
    <text evidence="13">The sequence shown here is derived from an EMBL/GenBank/DDBJ whole genome shotgun (WGS) entry which is preliminary data.</text>
</comment>
<reference evidence="13 14" key="1">
    <citation type="submission" date="2011-11" db="EMBL/GenBank/DDBJ databases">
        <title>Whole genome shotgun sequence of Gordonia araii NBRC 100433.</title>
        <authorList>
            <person name="Yoshida Y."/>
            <person name="Hosoyama A."/>
            <person name="Tsuchikane K."/>
            <person name="Katsumata H."/>
            <person name="Yamazaki S."/>
            <person name="Fujita N."/>
        </authorList>
    </citation>
    <scope>NUCLEOTIDE SEQUENCE [LARGE SCALE GENOMIC DNA]</scope>
    <source>
        <strain evidence="13 14">NBRC 100433</strain>
    </source>
</reference>
<feature type="binding site" evidence="11">
    <location>
        <position position="113"/>
    </location>
    <ligand>
        <name>Fe cation</name>
        <dbReference type="ChEBI" id="CHEBI:24875"/>
        <label>1</label>
    </ligand>
</feature>
<keyword evidence="10" id="KW-0275">Fatty acid biosynthesis</keyword>
<feature type="binding site" evidence="11">
    <location>
        <position position="110"/>
    </location>
    <ligand>
        <name>Fe cation</name>
        <dbReference type="ChEBI" id="CHEBI:24875"/>
        <label>1</label>
    </ligand>
</feature>
<dbReference type="PANTHER" id="PTHR31155">
    <property type="entry name" value="ACYL- ACYL-CARRIER-PROTEIN DESATURASE-RELATED"/>
    <property type="match status" value="1"/>
</dbReference>
<dbReference type="Pfam" id="PF03405">
    <property type="entry name" value="FA_desaturase_2"/>
    <property type="match status" value="1"/>
</dbReference>
<dbReference type="AlphaFoldDB" id="G7H4Y9"/>
<dbReference type="InterPro" id="IPR012348">
    <property type="entry name" value="RNR-like"/>
</dbReference>
<feature type="binding site" evidence="11">
    <location>
        <position position="209"/>
    </location>
    <ligand>
        <name>Fe cation</name>
        <dbReference type="ChEBI" id="CHEBI:24875"/>
        <label>1</label>
    </ligand>
</feature>
<evidence type="ECO:0000313" key="13">
    <source>
        <dbReference type="EMBL" id="GAB10914.1"/>
    </source>
</evidence>
<evidence type="ECO:0000256" key="3">
    <source>
        <dbReference type="ARBA" id="ARBA00011738"/>
    </source>
</evidence>
<dbReference type="Proteomes" id="UP000035088">
    <property type="component" value="Unassembled WGS sequence"/>
</dbReference>
<feature type="coiled-coil region" evidence="12">
    <location>
        <begin position="305"/>
        <end position="332"/>
    </location>
</feature>
<feature type="binding site" evidence="11">
    <location>
        <position position="79"/>
    </location>
    <ligand>
        <name>Fe cation</name>
        <dbReference type="ChEBI" id="CHEBI:24875"/>
        <label>1</label>
    </ligand>
</feature>
<protein>
    <submittedName>
        <fullName evidence="13">Acyl-[acyl-carrier-protein] desaturase DesA1</fullName>
    </submittedName>
</protein>
<evidence type="ECO:0000256" key="7">
    <source>
        <dbReference type="ARBA" id="ARBA00023002"/>
    </source>
</evidence>
<evidence type="ECO:0000256" key="6">
    <source>
        <dbReference type="ARBA" id="ARBA00022832"/>
    </source>
</evidence>
<dbReference type="PANTHER" id="PTHR31155:SF9">
    <property type="entry name" value="STEAROYL-[ACYL-CARRIER-PROTEIN] 9-DESATURASE 7, CHLOROPLASTIC"/>
    <property type="match status" value="1"/>
</dbReference>
<keyword evidence="14" id="KW-1185">Reference proteome</keyword>
<evidence type="ECO:0000256" key="9">
    <source>
        <dbReference type="ARBA" id="ARBA00023098"/>
    </source>
</evidence>
<keyword evidence="7" id="KW-0560">Oxidoreductase</keyword>
<dbReference type="SUPFAM" id="SSF47240">
    <property type="entry name" value="Ferritin-like"/>
    <property type="match status" value="1"/>
</dbReference>
<feature type="binding site" evidence="11">
    <location>
        <position position="179"/>
    </location>
    <ligand>
        <name>Fe cation</name>
        <dbReference type="ChEBI" id="CHEBI:24875"/>
        <label>2</label>
    </ligand>
</feature>
<gene>
    <name evidence="13" type="primary">desA1</name>
    <name evidence="13" type="ORF">GOARA_063_01130</name>
</gene>
<evidence type="ECO:0000256" key="2">
    <source>
        <dbReference type="ARBA" id="ARBA00008749"/>
    </source>
</evidence>
<evidence type="ECO:0000256" key="12">
    <source>
        <dbReference type="SAM" id="Coils"/>
    </source>
</evidence>
<evidence type="ECO:0000256" key="1">
    <source>
        <dbReference type="ARBA" id="ARBA00001954"/>
    </source>
</evidence>
<feature type="binding site" evidence="11">
    <location>
        <position position="212"/>
    </location>
    <ligand>
        <name>Fe cation</name>
        <dbReference type="ChEBI" id="CHEBI:24875"/>
        <label>2</label>
    </ligand>
</feature>
<dbReference type="STRING" id="1073574.GOARA_063_01130"/>
<dbReference type="GO" id="GO:0045300">
    <property type="term" value="F:stearoyl-[ACP] desaturase activity"/>
    <property type="evidence" value="ECO:0007669"/>
    <property type="project" value="InterPro"/>
</dbReference>
<comment type="subunit">
    <text evidence="3">Homodimer.</text>
</comment>
<dbReference type="InterPro" id="IPR005067">
    <property type="entry name" value="Fatty_acid_desaturase-2"/>
</dbReference>
<evidence type="ECO:0000256" key="10">
    <source>
        <dbReference type="ARBA" id="ARBA00023160"/>
    </source>
</evidence>
<comment type="cofactor">
    <cofactor evidence="1">
        <name>Fe(2+)</name>
        <dbReference type="ChEBI" id="CHEBI:29033"/>
    </cofactor>
</comment>
<keyword evidence="9" id="KW-0443">Lipid metabolism</keyword>
<evidence type="ECO:0000256" key="11">
    <source>
        <dbReference type="PIRSR" id="PIRSR000346-1"/>
    </source>
</evidence>
<evidence type="ECO:0000256" key="5">
    <source>
        <dbReference type="ARBA" id="ARBA00022723"/>
    </source>
</evidence>
<keyword evidence="4" id="KW-0444">Lipid biosynthesis</keyword>